<accession>A0AA49GFD3</accession>
<feature type="signal peptide" evidence="4">
    <location>
        <begin position="1"/>
        <end position="18"/>
    </location>
</feature>
<dbReference type="PANTHER" id="PTHR33607">
    <property type="entry name" value="ENDONUCLEASE-1"/>
    <property type="match status" value="1"/>
</dbReference>
<evidence type="ECO:0000259" key="5">
    <source>
        <dbReference type="Pfam" id="PF18962"/>
    </source>
</evidence>
<dbReference type="InterPro" id="IPR026444">
    <property type="entry name" value="Secre_tail"/>
</dbReference>
<evidence type="ECO:0000256" key="3">
    <source>
        <dbReference type="ARBA" id="ARBA00022801"/>
    </source>
</evidence>
<dbReference type="PANTHER" id="PTHR33607:SF2">
    <property type="entry name" value="ENDONUCLEASE-1"/>
    <property type="match status" value="1"/>
</dbReference>
<proteinExistence type="inferred from homology"/>
<dbReference type="Pfam" id="PF18962">
    <property type="entry name" value="Por_Secre_tail"/>
    <property type="match status" value="1"/>
</dbReference>
<keyword evidence="6" id="KW-0255">Endonuclease</keyword>
<dbReference type="InterPro" id="IPR007346">
    <property type="entry name" value="Endonuclease-I"/>
</dbReference>
<dbReference type="EMBL" id="CP129968">
    <property type="protein sequence ID" value="WKK79409.2"/>
    <property type="molecule type" value="Genomic_DNA"/>
</dbReference>
<dbReference type="NCBIfam" id="TIGR04183">
    <property type="entry name" value="Por_Secre_tail"/>
    <property type="match status" value="1"/>
</dbReference>
<dbReference type="GO" id="GO:0016787">
    <property type="term" value="F:hydrolase activity"/>
    <property type="evidence" value="ECO:0007669"/>
    <property type="project" value="UniProtKB-KW"/>
</dbReference>
<protein>
    <submittedName>
        <fullName evidence="6">Endonuclease</fullName>
    </submittedName>
</protein>
<keyword evidence="3" id="KW-0378">Hydrolase</keyword>
<dbReference type="GO" id="GO:0004519">
    <property type="term" value="F:endonuclease activity"/>
    <property type="evidence" value="ECO:0007669"/>
    <property type="project" value="UniProtKB-KW"/>
</dbReference>
<evidence type="ECO:0000256" key="1">
    <source>
        <dbReference type="ARBA" id="ARBA00006429"/>
    </source>
</evidence>
<evidence type="ECO:0000256" key="4">
    <source>
        <dbReference type="SAM" id="SignalP"/>
    </source>
</evidence>
<name>A0AA49GFD3_9BACT</name>
<dbReference type="InterPro" id="IPR044925">
    <property type="entry name" value="His-Me_finger_sf"/>
</dbReference>
<dbReference type="Proteomes" id="UP001232019">
    <property type="component" value="Chromosome"/>
</dbReference>
<sequence>MKPQLTLFLAFLVFSLSAQIPEGYYETTAGLDGEELKAELHEIINDHEIYTYTSSNTDTWDILKQTDKDPEDGSYVIGFYSGFKMDASKEYDNGNGWNREHVWAKSRGSLGTNRGPGTDVHNLRAADISTNSARNNRNFDEADDQYIDESGQHQGETDSYTSSSEWIWEPRDKVKGDVARILFYMATRYEGTNGEPDLELREELLSNDSNEPYHARLSVLLKWHEEDPVDEIERNRNDVIYSFQENRNPFVDHPEFVSLIWEGEEAEEPEPVLSTKEEIKNKFKFYPNPVKTNFTIDAPRGTKFTVIDSTGKVIIENNSKRKTQNKIASFNAGIYTLLTQFKDIEISFQLIKSE</sequence>
<dbReference type="KEGG" id="marp:QYS47_18525"/>
<dbReference type="AlphaFoldDB" id="A0AA49GFD3"/>
<comment type="similarity">
    <text evidence="1">Belongs to the EndA/NucM nuclease family.</text>
</comment>
<dbReference type="SUPFAM" id="SSF54060">
    <property type="entry name" value="His-Me finger endonucleases"/>
    <property type="match status" value="1"/>
</dbReference>
<feature type="domain" description="Secretion system C-terminal sorting" evidence="5">
    <location>
        <begin position="286"/>
        <end position="341"/>
    </location>
</feature>
<organism evidence="6">
    <name type="scientific">Marivirga arenosa</name>
    <dbReference type="NCBI Taxonomy" id="3059076"/>
    <lineage>
        <taxon>Bacteria</taxon>
        <taxon>Pseudomonadati</taxon>
        <taxon>Bacteroidota</taxon>
        <taxon>Cytophagia</taxon>
        <taxon>Cytophagales</taxon>
        <taxon>Marivirgaceae</taxon>
        <taxon>Marivirga</taxon>
    </lineage>
</organism>
<dbReference type="RefSeq" id="WP_322347006.1">
    <property type="nucleotide sequence ID" value="NZ_CP129968.2"/>
</dbReference>
<reference evidence="6" key="1">
    <citation type="submission" date="2023-08" db="EMBL/GenBank/DDBJ databases">
        <title>Comparative genomics and taxonomic characterization of three novel marine species of genus Marivirga.</title>
        <authorList>
            <person name="Muhammad N."/>
            <person name="Kim S.-G."/>
        </authorList>
    </citation>
    <scope>NUCLEOTIDE SEQUENCE</scope>
    <source>
        <strain evidence="6">BKB1-2</strain>
    </source>
</reference>
<gene>
    <name evidence="6" type="ORF">QYS47_18525</name>
</gene>
<keyword evidence="4" id="KW-0732">Signal</keyword>
<evidence type="ECO:0000256" key="2">
    <source>
        <dbReference type="ARBA" id="ARBA00022722"/>
    </source>
</evidence>
<feature type="chain" id="PRO_5041418216" evidence="4">
    <location>
        <begin position="19"/>
        <end position="354"/>
    </location>
</feature>
<evidence type="ECO:0000313" key="6">
    <source>
        <dbReference type="EMBL" id="WKK79409.2"/>
    </source>
</evidence>
<dbReference type="Pfam" id="PF04231">
    <property type="entry name" value="Endonuclease_1"/>
    <property type="match status" value="1"/>
</dbReference>
<keyword evidence="2" id="KW-0540">Nuclease</keyword>